<dbReference type="SMART" id="SM00342">
    <property type="entry name" value="HTH_ARAC"/>
    <property type="match status" value="1"/>
</dbReference>
<feature type="domain" description="HTH araC/xylS-type" evidence="5">
    <location>
        <begin position="523"/>
        <end position="631"/>
    </location>
</feature>
<feature type="transmembrane region" description="Helical" evidence="4">
    <location>
        <begin position="469"/>
        <end position="492"/>
    </location>
</feature>
<dbReference type="InterPro" id="IPR018060">
    <property type="entry name" value="HTH_AraC"/>
</dbReference>
<dbReference type="GO" id="GO:2001070">
    <property type="term" value="F:starch binding"/>
    <property type="evidence" value="ECO:0007669"/>
    <property type="project" value="InterPro"/>
</dbReference>
<dbReference type="OrthoDB" id="9779074at2"/>
<gene>
    <name evidence="6" type="ORF">D9O36_17925</name>
</gene>
<dbReference type="Gene3D" id="1.10.10.60">
    <property type="entry name" value="Homeodomain-like"/>
    <property type="match status" value="1"/>
</dbReference>
<dbReference type="PANTHER" id="PTHR43280:SF29">
    <property type="entry name" value="ARAC-FAMILY TRANSCRIPTIONAL REGULATOR"/>
    <property type="match status" value="1"/>
</dbReference>
<feature type="transmembrane region" description="Helical" evidence="4">
    <location>
        <begin position="256"/>
        <end position="275"/>
    </location>
</feature>
<protein>
    <submittedName>
        <fullName evidence="6">Helix-turn-helix domain-containing protein</fullName>
    </submittedName>
</protein>
<keyword evidence="2" id="KW-0238">DNA-binding</keyword>
<dbReference type="AlphaFoldDB" id="A0A7X2ZWI6"/>
<evidence type="ECO:0000256" key="2">
    <source>
        <dbReference type="ARBA" id="ARBA00023125"/>
    </source>
</evidence>
<dbReference type="GO" id="GO:0003700">
    <property type="term" value="F:DNA-binding transcription factor activity"/>
    <property type="evidence" value="ECO:0007669"/>
    <property type="project" value="InterPro"/>
</dbReference>
<dbReference type="InterPro" id="IPR013783">
    <property type="entry name" value="Ig-like_fold"/>
</dbReference>
<dbReference type="InterPro" id="IPR002044">
    <property type="entry name" value="CBM20"/>
</dbReference>
<dbReference type="PANTHER" id="PTHR43280">
    <property type="entry name" value="ARAC-FAMILY TRANSCRIPTIONAL REGULATOR"/>
    <property type="match status" value="1"/>
</dbReference>
<dbReference type="Pfam" id="PF12833">
    <property type="entry name" value="HTH_18"/>
    <property type="match status" value="1"/>
</dbReference>
<dbReference type="Proteomes" id="UP000540519">
    <property type="component" value="Unassembled WGS sequence"/>
</dbReference>
<keyword evidence="4" id="KW-1133">Transmembrane helix</keyword>
<feature type="transmembrane region" description="Helical" evidence="4">
    <location>
        <begin position="317"/>
        <end position="337"/>
    </location>
</feature>
<dbReference type="InterPro" id="IPR014756">
    <property type="entry name" value="Ig_E-set"/>
</dbReference>
<evidence type="ECO:0000259" key="5">
    <source>
        <dbReference type="PROSITE" id="PS01124"/>
    </source>
</evidence>
<evidence type="ECO:0000313" key="6">
    <source>
        <dbReference type="EMBL" id="MUH37733.1"/>
    </source>
</evidence>
<dbReference type="PROSITE" id="PS01124">
    <property type="entry name" value="HTH_ARAC_FAMILY_2"/>
    <property type="match status" value="1"/>
</dbReference>
<organism evidence="6 7">
    <name type="scientific">Zobellia amurskyensis</name>
    <dbReference type="NCBI Taxonomy" id="248905"/>
    <lineage>
        <taxon>Bacteria</taxon>
        <taxon>Pseudomonadati</taxon>
        <taxon>Bacteroidota</taxon>
        <taxon>Flavobacteriia</taxon>
        <taxon>Flavobacteriales</taxon>
        <taxon>Flavobacteriaceae</taxon>
        <taxon>Zobellia</taxon>
    </lineage>
</organism>
<dbReference type="SMART" id="SM01065">
    <property type="entry name" value="CBM_2"/>
    <property type="match status" value="1"/>
</dbReference>
<name>A0A7X2ZWI6_9FLAO</name>
<dbReference type="SUPFAM" id="SSF46689">
    <property type="entry name" value="Homeodomain-like"/>
    <property type="match status" value="1"/>
</dbReference>
<evidence type="ECO:0000256" key="4">
    <source>
        <dbReference type="SAM" id="Phobius"/>
    </source>
</evidence>
<feature type="transmembrane region" description="Helical" evidence="4">
    <location>
        <begin position="349"/>
        <end position="369"/>
    </location>
</feature>
<feature type="transmembrane region" description="Helical" evidence="4">
    <location>
        <begin position="389"/>
        <end position="408"/>
    </location>
</feature>
<accession>A0A7X2ZWI6</accession>
<reference evidence="6 7" key="1">
    <citation type="journal article" date="2019" name="Mar. Drugs">
        <title>Comparative Genomics and CAZyme Genome Repertoires of Marine Zobellia amurskyensis KMM 3526(T) and Zobellia laminariae KMM 3676(T).</title>
        <authorList>
            <person name="Chernysheva N."/>
            <person name="Bystritskaya E."/>
            <person name="Stenkova A."/>
            <person name="Golovkin I."/>
            <person name="Nedashkovskaya O."/>
            <person name="Isaeva M."/>
        </authorList>
    </citation>
    <scope>NUCLEOTIDE SEQUENCE [LARGE SCALE GENOMIC DNA]</scope>
    <source>
        <strain evidence="6 7">KMM 3526</strain>
    </source>
</reference>
<proteinExistence type="predicted"/>
<dbReference type="InterPro" id="IPR009057">
    <property type="entry name" value="Homeodomain-like_sf"/>
</dbReference>
<sequence length="635" mass="74214">MVFTKIFGQIFSSANYFKFFWLVLIYLNIGSLVAQTNFVIDYVPKDTKPSDILYLTGTFNNWKPADVNYKFTRKTDGTYELRNKFFNGSWISYKITKGSWPTVEVKNDGTPLTVRKHSFNNAIEETLILQVAGWSDTFNEQTKPQKVAIVLTEIPRNTPPNSSIYICGNFNGWVPGDQRYKMKQLANGNFQIEVPVYTAPLEYKFTRGNWLTVEGNSYGRPIPNRILGSKEISLNQPIKNRITYWEDQSYGIFNPYTLLLILTALQGFFLIFIINSSRNNNKWANQALSVLIFIISFTLISRVVIYDRVIYTDYPRLSLLTDLVFFLYGPIFLIYIERLLQHSKKSFQAYWPHFIPFIIQIALYITFSFNPTHTFIEQNLFQSLESPPYAFYEVIVLLALVFNIWYWFRIKGKIKMYFRNIEVNYSTDQNIKYLNVIMMVLGVCLVLWTVIVLVDIYSTYSNYPINYTANLLIDTLWAVFSVVVYLLGYFAIKQPEIFRMAVVEVEESTPEENRSQINTGELKELKQALHLKMIQEQVYLNPELSLPELAEKMDTNVHTLSKTINAGYSKNFRDFVNYYRIQDFIERAQDQKYKNQTYLAIALAVGFNSKSSFNRSFKKVTDKSPREYFNNLKTD</sequence>
<keyword evidence="4" id="KW-0812">Transmembrane</keyword>
<dbReference type="GO" id="GO:0043565">
    <property type="term" value="F:sequence-specific DNA binding"/>
    <property type="evidence" value="ECO:0007669"/>
    <property type="project" value="InterPro"/>
</dbReference>
<evidence type="ECO:0000256" key="3">
    <source>
        <dbReference type="ARBA" id="ARBA00023163"/>
    </source>
</evidence>
<dbReference type="SUPFAM" id="SSF81296">
    <property type="entry name" value="E set domains"/>
    <property type="match status" value="1"/>
</dbReference>
<keyword evidence="4" id="KW-0472">Membrane</keyword>
<keyword evidence="3" id="KW-0804">Transcription</keyword>
<evidence type="ECO:0000313" key="7">
    <source>
        <dbReference type="Proteomes" id="UP000540519"/>
    </source>
</evidence>
<feature type="transmembrane region" description="Helical" evidence="4">
    <location>
        <begin position="433"/>
        <end position="457"/>
    </location>
</feature>
<keyword evidence="7" id="KW-1185">Reference proteome</keyword>
<feature type="transmembrane region" description="Helical" evidence="4">
    <location>
        <begin position="20"/>
        <end position="40"/>
    </location>
</feature>
<evidence type="ECO:0000256" key="1">
    <source>
        <dbReference type="ARBA" id="ARBA00023015"/>
    </source>
</evidence>
<feature type="transmembrane region" description="Helical" evidence="4">
    <location>
        <begin position="287"/>
        <end position="305"/>
    </location>
</feature>
<comment type="caution">
    <text evidence="6">The sequence shown here is derived from an EMBL/GenBank/DDBJ whole genome shotgun (WGS) entry which is preliminary data.</text>
</comment>
<dbReference type="Gene3D" id="2.60.40.10">
    <property type="entry name" value="Immunoglobulins"/>
    <property type="match status" value="1"/>
</dbReference>
<dbReference type="EMBL" id="RCNR01000050">
    <property type="protein sequence ID" value="MUH37733.1"/>
    <property type="molecule type" value="Genomic_DNA"/>
</dbReference>
<keyword evidence="1" id="KW-0805">Transcription regulation</keyword>